<dbReference type="PANTHER" id="PTHR36986">
    <property type="entry name" value="UPF0643 PROTEIN PB2B2.08"/>
    <property type="match status" value="1"/>
</dbReference>
<gene>
    <name evidence="2" type="ORF">VKT23_000650</name>
</gene>
<dbReference type="EMBL" id="JBANRG010000001">
    <property type="protein sequence ID" value="KAK7472535.1"/>
    <property type="molecule type" value="Genomic_DNA"/>
</dbReference>
<name>A0ABR1K815_9AGAR</name>
<proteinExistence type="predicted"/>
<keyword evidence="3" id="KW-1185">Reference proteome</keyword>
<comment type="caution">
    <text evidence="2">The sequence shown here is derived from an EMBL/GenBank/DDBJ whole genome shotgun (WGS) entry which is preliminary data.</text>
</comment>
<reference evidence="2 3" key="1">
    <citation type="submission" date="2024-01" db="EMBL/GenBank/DDBJ databases">
        <title>A draft genome for the cacao thread blight pathogen Marasmiellus scandens.</title>
        <authorList>
            <person name="Baruah I.K."/>
            <person name="Leung J."/>
            <person name="Bukari Y."/>
            <person name="Amoako-Attah I."/>
            <person name="Meinhardt L.W."/>
            <person name="Bailey B.A."/>
            <person name="Cohen S.P."/>
        </authorList>
    </citation>
    <scope>NUCLEOTIDE SEQUENCE [LARGE SCALE GENOMIC DNA]</scope>
    <source>
        <strain evidence="2 3">GH-19</strain>
    </source>
</reference>
<evidence type="ECO:0000256" key="1">
    <source>
        <dbReference type="SAM" id="MobiDB-lite"/>
    </source>
</evidence>
<dbReference type="PANTHER" id="PTHR36986:SF1">
    <property type="entry name" value="UPF0643 PROTEIN PB2B2.08"/>
    <property type="match status" value="1"/>
</dbReference>
<evidence type="ECO:0000313" key="3">
    <source>
        <dbReference type="Proteomes" id="UP001498398"/>
    </source>
</evidence>
<evidence type="ECO:0000313" key="2">
    <source>
        <dbReference type="EMBL" id="KAK7472535.1"/>
    </source>
</evidence>
<feature type="region of interest" description="Disordered" evidence="1">
    <location>
        <begin position="1"/>
        <end position="27"/>
    </location>
</feature>
<accession>A0ABR1K815</accession>
<dbReference type="Proteomes" id="UP001498398">
    <property type="component" value="Unassembled WGS sequence"/>
</dbReference>
<organism evidence="2 3">
    <name type="scientific">Marasmiellus scandens</name>
    <dbReference type="NCBI Taxonomy" id="2682957"/>
    <lineage>
        <taxon>Eukaryota</taxon>
        <taxon>Fungi</taxon>
        <taxon>Dikarya</taxon>
        <taxon>Basidiomycota</taxon>
        <taxon>Agaricomycotina</taxon>
        <taxon>Agaricomycetes</taxon>
        <taxon>Agaricomycetidae</taxon>
        <taxon>Agaricales</taxon>
        <taxon>Marasmiineae</taxon>
        <taxon>Omphalotaceae</taxon>
        <taxon>Marasmiellus</taxon>
    </lineage>
</organism>
<protein>
    <submittedName>
        <fullName evidence="2">Uncharacterized protein</fullName>
    </submittedName>
</protein>
<sequence>MALFDHPPHPSQNKFPVPVESRDPHNIPTFDDKSLTAPAQPVLYLPPLLSSLPDRFQALPLSLENPPLVTETRLPDIDPASLSLHKALHHFRPLDGDYAARPYAQAFNWSKLALPLEEEREWYCVVFRSKRKAGSDGGSLYEADRKAHEEAISNGGLILYWYGIPNQETGLNLATCIWQSRKHAIAANSRPHHIRAMKLAAESYEIYDLERYVLRKAAGEYGVTIEPFSGGDVGW</sequence>